<keyword evidence="1" id="KW-0472">Membrane</keyword>
<dbReference type="Pfam" id="PF15024">
    <property type="entry name" value="Glyco_transf_18"/>
    <property type="match status" value="1"/>
</dbReference>
<reference evidence="3 4" key="1">
    <citation type="submission" date="2019-12" db="EMBL/GenBank/DDBJ databases">
        <authorList>
            <person name="Floudas D."/>
            <person name="Bentzer J."/>
            <person name="Ahren D."/>
            <person name="Johansson T."/>
            <person name="Persson P."/>
            <person name="Tunlid A."/>
        </authorList>
    </citation>
    <scope>NUCLEOTIDE SEQUENCE [LARGE SCALE GENOMIC DNA]</scope>
    <source>
        <strain evidence="3 4">CBS 102.39</strain>
    </source>
</reference>
<dbReference type="GO" id="GO:0030144">
    <property type="term" value="F:alpha-1,6-mannosylglycoprotein 6-beta-N-acetylglucosaminyltransferase activity"/>
    <property type="evidence" value="ECO:0007669"/>
    <property type="project" value="InterPro"/>
</dbReference>
<gene>
    <name evidence="3" type="ORF">D9613_008645</name>
</gene>
<protein>
    <recommendedName>
        <fullName evidence="2">Glycosyltransferase family 18 catalytic domain-containing protein</fullName>
    </recommendedName>
</protein>
<dbReference type="InterPro" id="IPR026116">
    <property type="entry name" value="GT18_cat"/>
</dbReference>
<evidence type="ECO:0000256" key="1">
    <source>
        <dbReference type="SAM" id="Phobius"/>
    </source>
</evidence>
<feature type="transmembrane region" description="Helical" evidence="1">
    <location>
        <begin position="12"/>
        <end position="31"/>
    </location>
</feature>
<evidence type="ECO:0000259" key="2">
    <source>
        <dbReference type="Pfam" id="PF15024"/>
    </source>
</evidence>
<feature type="domain" description="Glycosyltransferase family 18 catalytic" evidence="2">
    <location>
        <begin position="325"/>
        <end position="447"/>
    </location>
</feature>
<organism evidence="3 4">
    <name type="scientific">Agrocybe pediades</name>
    <dbReference type="NCBI Taxonomy" id="84607"/>
    <lineage>
        <taxon>Eukaryota</taxon>
        <taxon>Fungi</taxon>
        <taxon>Dikarya</taxon>
        <taxon>Basidiomycota</taxon>
        <taxon>Agaricomycotina</taxon>
        <taxon>Agaricomycetes</taxon>
        <taxon>Agaricomycetidae</taxon>
        <taxon>Agaricales</taxon>
        <taxon>Agaricineae</taxon>
        <taxon>Strophariaceae</taxon>
        <taxon>Agrocybe</taxon>
    </lineage>
</organism>
<sequence>MSKRGSSHRKILLYISLSLTLIFLLSGLFHYSTGRPIPALSKAINHISSWNASRPGGYTPEPLHLAQYFPPPSEDRKDYHEWNAQTLRELHSCMAIQNCGPNQRKIALLAAHWFEEAVVRGWRGGEGVWAVSVYKGLRSLGYTTLFANSFKEALEQYRMFPDLVKVVIRNKAGECHADSTCVKGATNPTGIPAWKIFDFEFFASHGGHFHASLLKGKWILSANPDPHFTEETSPIQYIGYSIEEECRKVPTIRLAQRADQVWMLMKQLTYVYNEQFAWNRSYFALASKELGMNFVGGWQIDQHYGGWDPDVKGIMVDFEDREHGVINLGRLGPAEFTKQVGMSKVMIGVGSPWWSPSPYNALCQGVPFVNPILRWNHDKPWDKSSWYTQHPSLNNLEPPFVYNVHARDYEGFIKAIRTASTTEIPSFIPSHMQIPAIEKRLQKLMETDWKVEAALLLQSRLQDIEDGKEAYIFEL</sequence>
<keyword evidence="1" id="KW-0812">Transmembrane</keyword>
<name>A0A8H4QSB0_9AGAR</name>
<dbReference type="EMBL" id="JAACJL010000031">
    <property type="protein sequence ID" value="KAF4616490.1"/>
    <property type="molecule type" value="Genomic_DNA"/>
</dbReference>
<evidence type="ECO:0000313" key="3">
    <source>
        <dbReference type="EMBL" id="KAF4616490.1"/>
    </source>
</evidence>
<dbReference type="AlphaFoldDB" id="A0A8H4QSB0"/>
<keyword evidence="1" id="KW-1133">Transmembrane helix</keyword>
<evidence type="ECO:0000313" key="4">
    <source>
        <dbReference type="Proteomes" id="UP000521872"/>
    </source>
</evidence>
<accession>A0A8H4QSB0</accession>
<dbReference type="UniPathway" id="UPA00378"/>
<dbReference type="Proteomes" id="UP000521872">
    <property type="component" value="Unassembled WGS sequence"/>
</dbReference>
<comment type="caution">
    <text evidence="3">The sequence shown here is derived from an EMBL/GenBank/DDBJ whole genome shotgun (WGS) entry which is preliminary data.</text>
</comment>
<keyword evidence="4" id="KW-1185">Reference proteome</keyword>
<proteinExistence type="predicted"/>